<evidence type="ECO:0000313" key="1">
    <source>
        <dbReference type="EMBL" id="ETK03160.1"/>
    </source>
</evidence>
<reference evidence="1 2" key="1">
    <citation type="submission" date="2013-11" db="EMBL/GenBank/DDBJ databases">
        <title>Single cell genomics of uncultured Tannerella BU063 (oral taxon 286).</title>
        <authorList>
            <person name="Beall C.J."/>
            <person name="Campbell A.G."/>
            <person name="Griffen A.L."/>
            <person name="Podar M."/>
            <person name="Leys E.J."/>
        </authorList>
    </citation>
    <scope>NUCLEOTIDE SEQUENCE [LARGE SCALE GENOMIC DNA]</scope>
    <source>
        <strain evidence="1">Cell 5</strain>
    </source>
</reference>
<organism evidence="1 2">
    <name type="scientific">Tannerella sp. oral taxon BU063 isolate Cell 5</name>
    <dbReference type="NCBI Taxonomy" id="1410950"/>
    <lineage>
        <taxon>Bacteria</taxon>
        <taxon>Pseudomonadati</taxon>
        <taxon>Bacteroidota</taxon>
        <taxon>Bacteroidia</taxon>
        <taxon>Bacteroidales</taxon>
        <taxon>Tannerellaceae</taxon>
        <taxon>Tannerella</taxon>
    </lineage>
</organism>
<dbReference type="AlphaFoldDB" id="W2C7R8"/>
<evidence type="ECO:0000313" key="2">
    <source>
        <dbReference type="Proteomes" id="UP000018872"/>
    </source>
</evidence>
<protein>
    <submittedName>
        <fullName evidence="1">Uncharacterized protein</fullName>
    </submittedName>
</protein>
<sequence length="78" mass="8202">MGGEHLVVNVCPPSEASGTPAKLAGYQEYFAGGRSRPAAAPRGRKGPNRLFEGFRGVGKAQTSCLKVSEGSERLKQVV</sequence>
<proteinExistence type="predicted"/>
<dbReference type="Proteomes" id="UP000018872">
    <property type="component" value="Unassembled WGS sequence"/>
</dbReference>
<comment type="caution">
    <text evidence="1">The sequence shown here is derived from an EMBL/GenBank/DDBJ whole genome shotgun (WGS) entry which is preliminary data.</text>
</comment>
<gene>
    <name evidence="1" type="ORF">T229_15870</name>
</gene>
<accession>W2C7R8</accession>
<dbReference type="EMBL" id="AYYC01000741">
    <property type="protein sequence ID" value="ETK03160.1"/>
    <property type="molecule type" value="Genomic_DNA"/>
</dbReference>
<name>W2C7R8_9BACT</name>